<evidence type="ECO:0000313" key="4">
    <source>
        <dbReference type="Proteomes" id="UP000247409"/>
    </source>
</evidence>
<reference evidence="3 4" key="1">
    <citation type="journal article" date="2018" name="Mol. Biol. Evol.">
        <title>Analysis of the draft genome of the red seaweed Gracilariopsis chorda provides insights into genome size evolution in Rhodophyta.</title>
        <authorList>
            <person name="Lee J."/>
            <person name="Yang E.C."/>
            <person name="Graf L."/>
            <person name="Yang J.H."/>
            <person name="Qiu H."/>
            <person name="Zel Zion U."/>
            <person name="Chan C.X."/>
            <person name="Stephens T.G."/>
            <person name="Weber A.P.M."/>
            <person name="Boo G.H."/>
            <person name="Boo S.M."/>
            <person name="Kim K.M."/>
            <person name="Shin Y."/>
            <person name="Jung M."/>
            <person name="Lee S.J."/>
            <person name="Yim H.S."/>
            <person name="Lee J.H."/>
            <person name="Bhattacharya D."/>
            <person name="Yoon H.S."/>
        </authorList>
    </citation>
    <scope>NUCLEOTIDE SEQUENCE [LARGE SCALE GENOMIC DNA]</scope>
    <source>
        <strain evidence="3 4">SKKU-2015</strain>
        <tissue evidence="3">Whole body</tissue>
    </source>
</reference>
<evidence type="ECO:0000313" key="3">
    <source>
        <dbReference type="EMBL" id="PXF48148.1"/>
    </source>
</evidence>
<proteinExistence type="predicted"/>
<dbReference type="Proteomes" id="UP000247409">
    <property type="component" value="Unassembled WGS sequence"/>
</dbReference>
<dbReference type="AlphaFoldDB" id="A0A2V3J199"/>
<feature type="compositionally biased region" description="Basic and acidic residues" evidence="1">
    <location>
        <begin position="85"/>
        <end position="111"/>
    </location>
</feature>
<evidence type="ECO:0000256" key="1">
    <source>
        <dbReference type="SAM" id="MobiDB-lite"/>
    </source>
</evidence>
<dbReference type="InterPro" id="IPR001357">
    <property type="entry name" value="BRCT_dom"/>
</dbReference>
<comment type="caution">
    <text evidence="3">The sequence shown here is derived from an EMBL/GenBank/DDBJ whole genome shotgun (WGS) entry which is preliminary data.</text>
</comment>
<feature type="compositionally biased region" description="Basic residues" evidence="1">
    <location>
        <begin position="135"/>
        <end position="144"/>
    </location>
</feature>
<dbReference type="EMBL" id="NBIV01000016">
    <property type="protein sequence ID" value="PXF48148.1"/>
    <property type="molecule type" value="Genomic_DNA"/>
</dbReference>
<name>A0A2V3J199_9FLOR</name>
<evidence type="ECO:0000259" key="2">
    <source>
        <dbReference type="PROSITE" id="PS50172"/>
    </source>
</evidence>
<feature type="compositionally biased region" description="Basic and acidic residues" evidence="1">
    <location>
        <begin position="53"/>
        <end position="66"/>
    </location>
</feature>
<gene>
    <name evidence="3" type="ORF">BWQ96_02100</name>
</gene>
<dbReference type="InterPro" id="IPR036420">
    <property type="entry name" value="BRCT_dom_sf"/>
</dbReference>
<feature type="compositionally biased region" description="Polar residues" evidence="1">
    <location>
        <begin position="185"/>
        <end position="221"/>
    </location>
</feature>
<feature type="compositionally biased region" description="Basic residues" evidence="1">
    <location>
        <begin position="305"/>
        <end position="321"/>
    </location>
</feature>
<feature type="compositionally biased region" description="Acidic residues" evidence="1">
    <location>
        <begin position="326"/>
        <end position="357"/>
    </location>
</feature>
<feature type="region of interest" description="Disordered" evidence="1">
    <location>
        <begin position="1"/>
        <end position="359"/>
    </location>
</feature>
<protein>
    <recommendedName>
        <fullName evidence="2">BRCT domain-containing protein</fullName>
    </recommendedName>
</protein>
<feature type="domain" description="BRCT" evidence="2">
    <location>
        <begin position="413"/>
        <end position="457"/>
    </location>
</feature>
<organism evidence="3 4">
    <name type="scientific">Gracilariopsis chorda</name>
    <dbReference type="NCBI Taxonomy" id="448386"/>
    <lineage>
        <taxon>Eukaryota</taxon>
        <taxon>Rhodophyta</taxon>
        <taxon>Florideophyceae</taxon>
        <taxon>Rhodymeniophycidae</taxon>
        <taxon>Gracilariales</taxon>
        <taxon>Gracilariaceae</taxon>
        <taxon>Gracilariopsis</taxon>
    </lineage>
</organism>
<keyword evidence="4" id="KW-1185">Reference proteome</keyword>
<feature type="compositionally biased region" description="Basic and acidic residues" evidence="1">
    <location>
        <begin position="15"/>
        <end position="28"/>
    </location>
</feature>
<feature type="compositionally biased region" description="Polar residues" evidence="1">
    <location>
        <begin position="1"/>
        <end position="11"/>
    </location>
</feature>
<accession>A0A2V3J199</accession>
<dbReference type="Gene3D" id="3.40.50.10190">
    <property type="entry name" value="BRCT domain"/>
    <property type="match status" value="1"/>
</dbReference>
<feature type="compositionally biased region" description="Basic and acidic residues" evidence="1">
    <location>
        <begin position="250"/>
        <end position="263"/>
    </location>
</feature>
<feature type="compositionally biased region" description="Acidic residues" evidence="1">
    <location>
        <begin position="72"/>
        <end position="81"/>
    </location>
</feature>
<dbReference type="SUPFAM" id="SSF52113">
    <property type="entry name" value="BRCT domain"/>
    <property type="match status" value="1"/>
</dbReference>
<dbReference type="OrthoDB" id="21476at2759"/>
<feature type="compositionally biased region" description="Low complexity" evidence="1">
    <location>
        <begin position="37"/>
        <end position="52"/>
    </location>
</feature>
<feature type="compositionally biased region" description="Polar residues" evidence="1">
    <location>
        <begin position="230"/>
        <end position="243"/>
    </location>
</feature>
<dbReference type="STRING" id="448386.A0A2V3J199"/>
<dbReference type="PROSITE" id="PS50172">
    <property type="entry name" value="BRCT"/>
    <property type="match status" value="2"/>
</dbReference>
<feature type="domain" description="BRCT" evidence="2">
    <location>
        <begin position="473"/>
        <end position="550"/>
    </location>
</feature>
<feature type="compositionally biased region" description="Low complexity" evidence="1">
    <location>
        <begin position="169"/>
        <end position="184"/>
    </location>
</feature>
<sequence length="553" mass="60086">MTALNESLSDADTQEPVKSELNSRHVPDSDDDSVDMAPVKKSSEKAAAAIEPIHSDSDHSDDERTNDPPVDFGEEEEEDDFAPQNEKKNKSPVRPKQEDDSKLKGDADEKGNPCSSDTHRTKRHQKKSDGSRSPSPKKKTKSKAKALSPSKAIKKVKLDSKTKPKPVKSKQPPSKKSSQPTKSKNGSSDVSQKPSSNISTASSPRKSPKSESANPANTSKTKPLLRKASKPSQKAGTSAQQKSKSLKVKKAIDKDDATKEKKSPTSKKGKTATTVNTFSKKAKKGTVQTTKSPPKGQKESNEKKAKQKKSSSAKSPKSSKKGKTDDAEEKDDGDESAQMEIDSENDEPVSENDSCDEETVRTPSFKMQLLGNLACSSRDQNTQALLEHAVQQLRRYNIVSYNAETSSPLIAYIIGKETRRGWGVLQALVSGVALVSDNWLSSSISEGKWVPMDDFRSDRFGQSPRSVNSAAEGPAKLLDGLRVRVISNDKDAASIRKVVRLCGARLAETRVDVVINDSKKKVEGCPNVQKKWLADSIESGVPLDYEPYLIGGG</sequence>